<evidence type="ECO:0000313" key="9">
    <source>
        <dbReference type="EMBL" id="CBY21363.1"/>
    </source>
</evidence>
<dbReference type="PANTHER" id="PTHR12728:SF0">
    <property type="entry name" value="RIBOSOME PRODUCTION FACTOR 2 HOMOLOG"/>
    <property type="match status" value="1"/>
</dbReference>
<keyword evidence="10" id="KW-1185">Reference proteome</keyword>
<dbReference type="Proteomes" id="UP000001307">
    <property type="component" value="Unassembled WGS sequence"/>
</dbReference>
<evidence type="ECO:0000256" key="4">
    <source>
        <dbReference type="ARBA" id="ARBA00023242"/>
    </source>
</evidence>
<dbReference type="PANTHER" id="PTHR12728">
    <property type="entry name" value="BRIX DOMAIN CONTAINING PROTEIN"/>
    <property type="match status" value="1"/>
</dbReference>
<feature type="compositionally biased region" description="Acidic residues" evidence="7">
    <location>
        <begin position="320"/>
        <end position="337"/>
    </location>
</feature>
<evidence type="ECO:0000259" key="8">
    <source>
        <dbReference type="PROSITE" id="PS50833"/>
    </source>
</evidence>
<dbReference type="InterPro" id="IPR007109">
    <property type="entry name" value="Brix"/>
</dbReference>
<comment type="subcellular location">
    <subcellularLocation>
        <location evidence="1 6">Nucleus</location>
        <location evidence="1 6">Nucleolus</location>
    </subcellularLocation>
</comment>
<protein>
    <recommendedName>
        <fullName evidence="3 6">Ribosome production factor 2 homolog</fullName>
    </recommendedName>
    <alternativeName>
        <fullName evidence="5 6">Ribosome biogenesis protein RPF2 homolog</fullName>
    </alternativeName>
</protein>
<dbReference type="GO" id="GO:0000463">
    <property type="term" value="P:maturation of LSU-rRNA from tricistronic rRNA transcript (SSU-rRNA, 5.8S rRNA, LSU-rRNA)"/>
    <property type="evidence" value="ECO:0007669"/>
    <property type="project" value="TreeGrafter"/>
</dbReference>
<organism evidence="9">
    <name type="scientific">Oikopleura dioica</name>
    <name type="common">Tunicate</name>
    <dbReference type="NCBI Taxonomy" id="34765"/>
    <lineage>
        <taxon>Eukaryota</taxon>
        <taxon>Metazoa</taxon>
        <taxon>Chordata</taxon>
        <taxon>Tunicata</taxon>
        <taxon>Appendicularia</taxon>
        <taxon>Copelata</taxon>
        <taxon>Oikopleuridae</taxon>
        <taxon>Oikopleura</taxon>
    </lineage>
</organism>
<feature type="region of interest" description="Disordered" evidence="7">
    <location>
        <begin position="308"/>
        <end position="337"/>
    </location>
</feature>
<evidence type="ECO:0000256" key="2">
    <source>
        <dbReference type="ARBA" id="ARBA00010782"/>
    </source>
</evidence>
<accession>E4WW60</accession>
<evidence type="ECO:0000313" key="10">
    <source>
        <dbReference type="Proteomes" id="UP000001307"/>
    </source>
</evidence>
<dbReference type="OrthoDB" id="407658at2759"/>
<gene>
    <name evidence="9" type="ORF">GSOID_T00009126001</name>
</gene>
<sequence>MVASKTAVESGVVRAKNARQKRKLLNEAPKVFENAKSTIFIKGGNVSDIITNVFTDLHRLKSPHSLVFKKKNIVRPFEDASSLEFFSKKTDSSLIGFGSHNKKRPHNFVIARTFDHQILDMVELGIGNYVALKYEFTRSFILPFFSPSAEIAMGTKPMLSFAGDAWENVLELKDGSKIDFKRIRSLFVDFFRGDTIDNVRRTGLELLMQFTLQEGVISMRTYKVIMKKSGQEEPRVELESIGLNMDLTVRRTQLSNPTNFKKACKQPAGIKEKNRKNITKDGLTGEVRGTVHLPSARQNLDEIALNHKKVMKRPMPEKEIDSEDEKEFDQDVEMEEM</sequence>
<dbReference type="GO" id="GO:0019843">
    <property type="term" value="F:rRNA binding"/>
    <property type="evidence" value="ECO:0007669"/>
    <property type="project" value="UniProtKB-UniRule"/>
</dbReference>
<dbReference type="PROSITE" id="PS50833">
    <property type="entry name" value="BRIX"/>
    <property type="match status" value="1"/>
</dbReference>
<dbReference type="InParanoid" id="E4WW60"/>
<proteinExistence type="inferred from homology"/>
<dbReference type="AlphaFoldDB" id="E4WW60"/>
<reference evidence="9" key="1">
    <citation type="journal article" date="2010" name="Science">
        <title>Plasticity of animal genome architecture unmasked by rapid evolution of a pelagic tunicate.</title>
        <authorList>
            <person name="Denoeud F."/>
            <person name="Henriet S."/>
            <person name="Mungpakdee S."/>
            <person name="Aury J.M."/>
            <person name="Da Silva C."/>
            <person name="Brinkmann H."/>
            <person name="Mikhaleva J."/>
            <person name="Olsen L.C."/>
            <person name="Jubin C."/>
            <person name="Canestro C."/>
            <person name="Bouquet J.M."/>
            <person name="Danks G."/>
            <person name="Poulain J."/>
            <person name="Campsteijn C."/>
            <person name="Adamski M."/>
            <person name="Cross I."/>
            <person name="Yadetie F."/>
            <person name="Muffato M."/>
            <person name="Louis A."/>
            <person name="Butcher S."/>
            <person name="Tsagkogeorga G."/>
            <person name="Konrad A."/>
            <person name="Singh S."/>
            <person name="Jensen M.F."/>
            <person name="Cong E.H."/>
            <person name="Eikeseth-Otteraa H."/>
            <person name="Noel B."/>
            <person name="Anthouard V."/>
            <person name="Porcel B.M."/>
            <person name="Kachouri-Lafond R."/>
            <person name="Nishino A."/>
            <person name="Ugolini M."/>
            <person name="Chourrout P."/>
            <person name="Nishida H."/>
            <person name="Aasland R."/>
            <person name="Huzurbazar S."/>
            <person name="Westhof E."/>
            <person name="Delsuc F."/>
            <person name="Lehrach H."/>
            <person name="Reinhardt R."/>
            <person name="Weissenbach J."/>
            <person name="Roy S.W."/>
            <person name="Artiguenave F."/>
            <person name="Postlethwait J.H."/>
            <person name="Manak J.R."/>
            <person name="Thompson E.M."/>
            <person name="Jaillon O."/>
            <person name="Du Pasquier L."/>
            <person name="Boudinot P."/>
            <person name="Liberles D.A."/>
            <person name="Volff J.N."/>
            <person name="Philippe H."/>
            <person name="Lenhard B."/>
            <person name="Roest Crollius H."/>
            <person name="Wincker P."/>
            <person name="Chourrout D."/>
        </authorList>
    </citation>
    <scope>NUCLEOTIDE SEQUENCE [LARGE SCALE GENOMIC DNA]</scope>
</reference>
<dbReference type="GO" id="GO:0000027">
    <property type="term" value="P:ribosomal large subunit assembly"/>
    <property type="evidence" value="ECO:0007669"/>
    <property type="project" value="InterPro"/>
</dbReference>
<dbReference type="EMBL" id="FN653017">
    <property type="protein sequence ID" value="CBY21363.1"/>
    <property type="molecule type" value="Genomic_DNA"/>
</dbReference>
<dbReference type="SMART" id="SM00879">
    <property type="entry name" value="Brix"/>
    <property type="match status" value="1"/>
</dbReference>
<dbReference type="Pfam" id="PF04427">
    <property type="entry name" value="Brix"/>
    <property type="match status" value="1"/>
</dbReference>
<keyword evidence="4 6" id="KW-0539">Nucleus</keyword>
<evidence type="ECO:0000256" key="7">
    <source>
        <dbReference type="SAM" id="MobiDB-lite"/>
    </source>
</evidence>
<dbReference type="FunCoup" id="E4WW60">
    <property type="interactions" value="487"/>
</dbReference>
<evidence type="ECO:0000256" key="1">
    <source>
        <dbReference type="ARBA" id="ARBA00004604"/>
    </source>
</evidence>
<dbReference type="InterPro" id="IPR039770">
    <property type="entry name" value="Rpf2"/>
</dbReference>
<evidence type="ECO:0000256" key="3">
    <source>
        <dbReference type="ARBA" id="ARBA00020387"/>
    </source>
</evidence>
<comment type="similarity">
    <text evidence="2 6">Belongs to the RPF2 family.</text>
</comment>
<evidence type="ECO:0000256" key="5">
    <source>
        <dbReference type="ARBA" id="ARBA00030889"/>
    </source>
</evidence>
<name>E4WW60_OIKDI</name>
<evidence type="ECO:0000256" key="6">
    <source>
        <dbReference type="RuleBase" id="RU367086"/>
    </source>
</evidence>
<feature type="domain" description="Brix" evidence="8">
    <location>
        <begin position="36"/>
        <end position="258"/>
    </location>
</feature>
<dbReference type="GO" id="GO:0005730">
    <property type="term" value="C:nucleolus"/>
    <property type="evidence" value="ECO:0007669"/>
    <property type="project" value="UniProtKB-SubCell"/>
</dbReference>